<reference evidence="1" key="1">
    <citation type="submission" date="2018-08" db="EMBL/GenBank/DDBJ databases">
        <title>Identification of Burkholderia cepacia strains that express a Burkholderia pseudomallei-like capsular polysaccharide.</title>
        <authorList>
            <person name="Burtnick M.N."/>
            <person name="Vongsouvath M."/>
            <person name="Newton P."/>
            <person name="Wuthiekanun V."/>
            <person name="Limmathurotsakul D."/>
            <person name="Brett P.J."/>
            <person name="Chantratita N."/>
            <person name="Dance D.A."/>
        </authorList>
    </citation>
    <scope>NUCLEOTIDE SEQUENCE</scope>
    <source>
        <strain evidence="1">SBXCC001</strain>
    </source>
</reference>
<evidence type="ECO:0000313" key="1">
    <source>
        <dbReference type="EMBL" id="MDW9252507.1"/>
    </source>
</evidence>
<organism evidence="1 2">
    <name type="scientific">Burkholderia thailandensis</name>
    <dbReference type="NCBI Taxonomy" id="57975"/>
    <lineage>
        <taxon>Bacteria</taxon>
        <taxon>Pseudomonadati</taxon>
        <taxon>Pseudomonadota</taxon>
        <taxon>Betaproteobacteria</taxon>
        <taxon>Burkholderiales</taxon>
        <taxon>Burkholderiaceae</taxon>
        <taxon>Burkholderia</taxon>
        <taxon>pseudomallei group</taxon>
    </lineage>
</organism>
<evidence type="ECO:0000313" key="2">
    <source>
        <dbReference type="Proteomes" id="UP001272137"/>
    </source>
</evidence>
<sequence length="168" mass="18203">MRAIGERIGLAPIRFVFRISRRSRRGDDAQGYTKRNGPIRLKAGVLASEAYGVGSCMADRSRFVGANMELVPLGKKWARAVNATRVGYQDARGMVQSLIWEPHPYPVSIDALLASDDLIGKDVAATPFKPPLPPKQVGVVILANKSYPLSAGAAAGYRIVDSIVRAER</sequence>
<gene>
    <name evidence="1" type="ORF">C7S16_6112</name>
</gene>
<dbReference type="Gene3D" id="3.40.710.10">
    <property type="entry name" value="DD-peptidase/beta-lactamase superfamily"/>
    <property type="match status" value="1"/>
</dbReference>
<dbReference type="InterPro" id="IPR012338">
    <property type="entry name" value="Beta-lactam/transpept-like"/>
</dbReference>
<dbReference type="SUPFAM" id="SSF56601">
    <property type="entry name" value="beta-lactamase/transpeptidase-like"/>
    <property type="match status" value="1"/>
</dbReference>
<name>A0AAW9CQP8_BURTH</name>
<dbReference type="Proteomes" id="UP001272137">
    <property type="component" value="Unassembled WGS sequence"/>
</dbReference>
<accession>A0AAW9CQP8</accession>
<protein>
    <submittedName>
        <fullName evidence="1">Beta-lactamase</fullName>
    </submittedName>
</protein>
<comment type="caution">
    <text evidence="1">The sequence shown here is derived from an EMBL/GenBank/DDBJ whole genome shotgun (WGS) entry which is preliminary data.</text>
</comment>
<dbReference type="KEGG" id="btha:DR62_5285"/>
<dbReference type="AlphaFoldDB" id="A0AAW9CQP8"/>
<dbReference type="EMBL" id="QXCT01000001">
    <property type="protein sequence ID" value="MDW9252507.1"/>
    <property type="molecule type" value="Genomic_DNA"/>
</dbReference>
<proteinExistence type="predicted"/>
<dbReference type="RefSeq" id="WP_009898837.1">
    <property type="nucleotide sequence ID" value="NZ_QXCS01000001.1"/>
</dbReference>